<evidence type="ECO:0000313" key="3">
    <source>
        <dbReference type="EMBL" id="GEA79959.1"/>
    </source>
</evidence>
<evidence type="ECO:0000313" key="4">
    <source>
        <dbReference type="Proteomes" id="UP000315842"/>
    </source>
</evidence>
<feature type="region of interest" description="Disordered" evidence="1">
    <location>
        <begin position="1"/>
        <end position="37"/>
    </location>
</feature>
<keyword evidence="4" id="KW-1185">Reference proteome</keyword>
<keyword evidence="2" id="KW-0812">Transmembrane</keyword>
<protein>
    <submittedName>
        <fullName evidence="3">Uncharacterized protein</fullName>
    </submittedName>
</protein>
<evidence type="ECO:0000256" key="2">
    <source>
        <dbReference type="SAM" id="Phobius"/>
    </source>
</evidence>
<reference evidence="3 4" key="1">
    <citation type="submission" date="2019-06" db="EMBL/GenBank/DDBJ databases">
        <title>Whole genome shotgun sequence of Cellulomonas uda NBRC 3747.</title>
        <authorList>
            <person name="Hosoyama A."/>
            <person name="Uohara A."/>
            <person name="Ohji S."/>
            <person name="Ichikawa N."/>
        </authorList>
    </citation>
    <scope>NUCLEOTIDE SEQUENCE [LARGE SCALE GENOMIC DNA]</scope>
    <source>
        <strain evidence="3 4">NBRC 3747</strain>
    </source>
</reference>
<dbReference type="Proteomes" id="UP000315842">
    <property type="component" value="Unassembled WGS sequence"/>
</dbReference>
<feature type="transmembrane region" description="Helical" evidence="2">
    <location>
        <begin position="89"/>
        <end position="110"/>
    </location>
</feature>
<dbReference type="RefSeq" id="WP_141318301.1">
    <property type="nucleotide sequence ID" value="NZ_BJLP01000004.1"/>
</dbReference>
<dbReference type="AlphaFoldDB" id="A0A4Y3K631"/>
<keyword evidence="2" id="KW-0472">Membrane</keyword>
<gene>
    <name evidence="3" type="ORF">CUD01_04030</name>
</gene>
<comment type="caution">
    <text evidence="3">The sequence shown here is derived from an EMBL/GenBank/DDBJ whole genome shotgun (WGS) entry which is preliminary data.</text>
</comment>
<proteinExistence type="predicted"/>
<dbReference type="EMBL" id="BJLP01000004">
    <property type="protein sequence ID" value="GEA79959.1"/>
    <property type="molecule type" value="Genomic_DNA"/>
</dbReference>
<accession>A0A4Y3K631</accession>
<keyword evidence="2" id="KW-1133">Transmembrane helix</keyword>
<evidence type="ECO:0000256" key="1">
    <source>
        <dbReference type="SAM" id="MobiDB-lite"/>
    </source>
</evidence>
<name>A0A4Y3K631_CELUD</name>
<organism evidence="3 4">
    <name type="scientific">Cellulomonas uda</name>
    <dbReference type="NCBI Taxonomy" id="1714"/>
    <lineage>
        <taxon>Bacteria</taxon>
        <taxon>Bacillati</taxon>
        <taxon>Actinomycetota</taxon>
        <taxon>Actinomycetes</taxon>
        <taxon>Micrococcales</taxon>
        <taxon>Cellulomonadaceae</taxon>
        <taxon>Cellulomonas</taxon>
    </lineage>
</organism>
<sequence>MSGHIDGAYPVVIRRRPRPPAPAPATDRPPRAEPGVSPELSAIVDDVLAELREEDAPYRFPAPATYVRPQHARPRPLLLNRAARVVRDALMLAVFAAFCAMLALVAVAWFSPDTVAGPSL</sequence>